<dbReference type="Proteomes" id="UP001629249">
    <property type="component" value="Unassembled WGS sequence"/>
</dbReference>
<dbReference type="InterPro" id="IPR023631">
    <property type="entry name" value="Amidase_dom"/>
</dbReference>
<dbReference type="SUPFAM" id="SSF75304">
    <property type="entry name" value="Amidase signature (AS) enzymes"/>
    <property type="match status" value="1"/>
</dbReference>
<dbReference type="NCBIfam" id="NF006169">
    <property type="entry name" value="PRK08310.1"/>
    <property type="match status" value="1"/>
</dbReference>
<reference evidence="2 3" key="1">
    <citation type="journal article" date="2024" name="Chem. Sci.">
        <title>Discovery of megapolipeptins by genome mining of a Burkholderiales bacteria collection.</title>
        <authorList>
            <person name="Paulo B.S."/>
            <person name="Recchia M.J.J."/>
            <person name="Lee S."/>
            <person name="Fergusson C.H."/>
            <person name="Romanowski S.B."/>
            <person name="Hernandez A."/>
            <person name="Krull N."/>
            <person name="Liu D.Y."/>
            <person name="Cavanagh H."/>
            <person name="Bos A."/>
            <person name="Gray C.A."/>
            <person name="Murphy B.T."/>
            <person name="Linington R.G."/>
            <person name="Eustaquio A.S."/>
        </authorList>
    </citation>
    <scope>NUCLEOTIDE SEQUENCE [LARGE SCALE GENOMIC DNA]</scope>
    <source>
        <strain evidence="2 3">RL16-012-BIC-B</strain>
    </source>
</reference>
<evidence type="ECO:0000313" key="2">
    <source>
        <dbReference type="EMBL" id="MFL9883639.1"/>
    </source>
</evidence>
<dbReference type="RefSeq" id="WP_408332330.1">
    <property type="nucleotide sequence ID" value="NZ_JAQQFH010000028.1"/>
</dbReference>
<evidence type="ECO:0000313" key="3">
    <source>
        <dbReference type="Proteomes" id="UP001629249"/>
    </source>
</evidence>
<dbReference type="Gene3D" id="3.90.1300.10">
    <property type="entry name" value="Amidase signature (AS) domain"/>
    <property type="match status" value="1"/>
</dbReference>
<protein>
    <submittedName>
        <fullName evidence="2">Amidase</fullName>
        <ecNumber evidence="2">3.5.1.4</ecNumber>
    </submittedName>
</protein>
<dbReference type="InterPro" id="IPR020556">
    <property type="entry name" value="Amidase_CS"/>
</dbReference>
<accession>A0ABW8ZKE7</accession>
<keyword evidence="2" id="KW-0378">Hydrolase</keyword>
<gene>
    <name evidence="2" type="ORF">PQR66_11420</name>
</gene>
<dbReference type="PANTHER" id="PTHR46310:SF7">
    <property type="entry name" value="AMIDASE 1"/>
    <property type="match status" value="1"/>
</dbReference>
<dbReference type="GO" id="GO:0004040">
    <property type="term" value="F:amidase activity"/>
    <property type="evidence" value="ECO:0007669"/>
    <property type="project" value="UniProtKB-EC"/>
</dbReference>
<dbReference type="Pfam" id="PF01425">
    <property type="entry name" value="Amidase"/>
    <property type="match status" value="1"/>
</dbReference>
<sequence>MSAFISGPRVRVAATANGPLDGLRFAVKDLIDVAGVTTGGGSPDWRESHEPARCHAPCVGALLAAGATLDGKTITDELAYSLEGANHHDGTPLNPRWPHALPGGSSSGSASAVASGEVDFALGTDTGGSVRVPAAFCGLWGMRPSHDAISLEGVLPFAPCFDTVGWFARSIDGLAAVGDVLLPQAPSAASSSGQPLRLVRVAEAFAARARNEPDDALRLEALAELLGADTSLDLFAGDEASWLACYQAVQDLEIDASLGDWIRSARPRFGPSIAARFARLETLDRKQAAQRHATRRELRRVLDAMFEPDAVLLMPTTPVALLPKDASDATVGRFYEDALTMNSIAAIGGLPQITLPFTDEIDRPLALSLIGARGSDRALLALARDLYAQHTLANLQ</sequence>
<dbReference type="PANTHER" id="PTHR46310">
    <property type="entry name" value="AMIDASE 1"/>
    <property type="match status" value="1"/>
</dbReference>
<dbReference type="EC" id="3.5.1.4" evidence="2"/>
<dbReference type="PROSITE" id="PS00571">
    <property type="entry name" value="AMIDASES"/>
    <property type="match status" value="1"/>
</dbReference>
<keyword evidence="3" id="KW-1185">Reference proteome</keyword>
<name>A0ABW8ZKE7_9BURK</name>
<evidence type="ECO:0000259" key="1">
    <source>
        <dbReference type="Pfam" id="PF01425"/>
    </source>
</evidence>
<feature type="domain" description="Amidase" evidence="1">
    <location>
        <begin position="15"/>
        <end position="206"/>
    </location>
</feature>
<organism evidence="2 3">
    <name type="scientific">Paraburkholderia agricolaris</name>
    <dbReference type="NCBI Taxonomy" id="2152888"/>
    <lineage>
        <taxon>Bacteria</taxon>
        <taxon>Pseudomonadati</taxon>
        <taxon>Pseudomonadota</taxon>
        <taxon>Betaproteobacteria</taxon>
        <taxon>Burkholderiales</taxon>
        <taxon>Burkholderiaceae</taxon>
        <taxon>Paraburkholderia</taxon>
    </lineage>
</organism>
<proteinExistence type="predicted"/>
<dbReference type="EMBL" id="JAQQFN010000007">
    <property type="protein sequence ID" value="MFL9883639.1"/>
    <property type="molecule type" value="Genomic_DNA"/>
</dbReference>
<comment type="caution">
    <text evidence="2">The sequence shown here is derived from an EMBL/GenBank/DDBJ whole genome shotgun (WGS) entry which is preliminary data.</text>
</comment>
<dbReference type="InterPro" id="IPR036928">
    <property type="entry name" value="AS_sf"/>
</dbReference>